<accession>A0ABV7UZZ4</accession>
<feature type="domain" description="Transcriptional regulator-like" evidence="2">
    <location>
        <begin position="7"/>
        <end position="66"/>
    </location>
</feature>
<name>A0ABV7UZZ4_9SPHN</name>
<proteinExistence type="predicted"/>
<reference evidence="4" key="1">
    <citation type="journal article" date="2019" name="Int. J. Syst. Evol. Microbiol.">
        <title>The Global Catalogue of Microorganisms (GCM) 10K type strain sequencing project: providing services to taxonomists for standard genome sequencing and annotation.</title>
        <authorList>
            <consortium name="The Broad Institute Genomics Platform"/>
            <consortium name="The Broad Institute Genome Sequencing Center for Infectious Disease"/>
            <person name="Wu L."/>
            <person name="Ma J."/>
        </authorList>
    </citation>
    <scope>NUCLEOTIDE SEQUENCE [LARGE SCALE GENOMIC DNA]</scope>
    <source>
        <strain evidence="4">KCTC 42224</strain>
    </source>
</reference>
<dbReference type="InterPro" id="IPR045465">
    <property type="entry name" value="Trans_reg_dom"/>
</dbReference>
<evidence type="ECO:0000256" key="1">
    <source>
        <dbReference type="SAM" id="MobiDB-lite"/>
    </source>
</evidence>
<dbReference type="Proteomes" id="UP001595683">
    <property type="component" value="Unassembled WGS sequence"/>
</dbReference>
<evidence type="ECO:0000313" key="3">
    <source>
        <dbReference type="EMBL" id="MFC3670146.1"/>
    </source>
</evidence>
<comment type="caution">
    <text evidence="3">The sequence shown here is derived from an EMBL/GenBank/DDBJ whole genome shotgun (WGS) entry which is preliminary data.</text>
</comment>
<evidence type="ECO:0000259" key="2">
    <source>
        <dbReference type="Pfam" id="PF20109"/>
    </source>
</evidence>
<feature type="region of interest" description="Disordered" evidence="1">
    <location>
        <begin position="42"/>
        <end position="67"/>
    </location>
</feature>
<sequence>MSPGADRREDDPSRFAEQFDLSGIAFEFLRRNPEYQSDYAAARADPGSTRPEEGARAAARWGLRFPD</sequence>
<dbReference type="RefSeq" id="WP_191325000.1">
    <property type="nucleotide sequence ID" value="NZ_BMZP01000013.1"/>
</dbReference>
<dbReference type="Pfam" id="PF20109">
    <property type="entry name" value="Trans_reg_dom"/>
    <property type="match status" value="1"/>
</dbReference>
<dbReference type="EMBL" id="JBHRYE010000003">
    <property type="protein sequence ID" value="MFC3670146.1"/>
    <property type="molecule type" value="Genomic_DNA"/>
</dbReference>
<protein>
    <submittedName>
        <fullName evidence="3">Transcriptional regulator domain-containing protein</fullName>
    </submittedName>
</protein>
<organism evidence="3 4">
    <name type="scientific">Novosphingobium pokkalii</name>
    <dbReference type="NCBI Taxonomy" id="1770194"/>
    <lineage>
        <taxon>Bacteria</taxon>
        <taxon>Pseudomonadati</taxon>
        <taxon>Pseudomonadota</taxon>
        <taxon>Alphaproteobacteria</taxon>
        <taxon>Sphingomonadales</taxon>
        <taxon>Sphingomonadaceae</taxon>
        <taxon>Novosphingobium</taxon>
    </lineage>
</organism>
<evidence type="ECO:0000313" key="4">
    <source>
        <dbReference type="Proteomes" id="UP001595683"/>
    </source>
</evidence>
<keyword evidence="4" id="KW-1185">Reference proteome</keyword>
<gene>
    <name evidence="3" type="ORF">ACFOOT_01790</name>
</gene>